<accession>H3ZJK2</accession>
<dbReference type="STRING" id="523849.OCC_04999"/>
<dbReference type="Proteomes" id="UP000015502">
    <property type="component" value="Chromosome"/>
</dbReference>
<proteinExistence type="predicted"/>
<dbReference type="PANTHER" id="PTHR43169">
    <property type="entry name" value="EXSB FAMILY PROTEIN"/>
    <property type="match status" value="1"/>
</dbReference>
<keyword evidence="2" id="KW-1185">Reference proteome</keyword>
<evidence type="ECO:0000313" key="1">
    <source>
        <dbReference type="EMBL" id="EHR79865.2"/>
    </source>
</evidence>
<name>H3ZJK2_THELN</name>
<dbReference type="Gene3D" id="3.40.50.620">
    <property type="entry name" value="HUPs"/>
    <property type="match status" value="1"/>
</dbReference>
<dbReference type="InterPro" id="IPR052188">
    <property type="entry name" value="Ni-pincer_cofactor_biosynth"/>
</dbReference>
<dbReference type="InterPro" id="IPR014729">
    <property type="entry name" value="Rossmann-like_a/b/a_fold"/>
</dbReference>
<dbReference type="AlphaFoldDB" id="H3ZJK2"/>
<dbReference type="PANTHER" id="PTHR43169:SF1">
    <property type="entry name" value="ATPASE, PP-LOOP SUPERFAMILY-RELATED"/>
    <property type="match status" value="1"/>
</dbReference>
<dbReference type="PIRSF" id="PIRSF006601">
    <property type="entry name" value="ATPase_UCP006601"/>
    <property type="match status" value="1"/>
</dbReference>
<protein>
    <submittedName>
        <fullName evidence="1">N-type ATP pyrophosphatase</fullName>
    </submittedName>
</protein>
<dbReference type="KEGG" id="tlt:OCC_04999"/>
<organism evidence="1 2">
    <name type="scientific">Thermococcus litoralis (strain ATCC 51850 / DSM 5473 / JCM 8560 / NS-C)</name>
    <dbReference type="NCBI Taxonomy" id="523849"/>
    <lineage>
        <taxon>Archaea</taxon>
        <taxon>Methanobacteriati</taxon>
        <taxon>Methanobacteriota</taxon>
        <taxon>Thermococci</taxon>
        <taxon>Thermococcales</taxon>
        <taxon>Thermococcaceae</taxon>
        <taxon>Thermococcus</taxon>
    </lineage>
</organism>
<dbReference type="EMBL" id="CP006670">
    <property type="protein sequence ID" value="EHR79865.2"/>
    <property type="molecule type" value="Genomic_DNA"/>
</dbReference>
<gene>
    <name evidence="1" type="ORF">OCC_04999</name>
</gene>
<dbReference type="HOGENOM" id="CLU_077587_0_0_2"/>
<sequence>MCYLKFNLSLQLEMEQARRQKSFKSIYLNPFTMIKAVKDDFVKFYRLHQSLEALERVRGEISEEAYERLKALVYYRLYGREFNRDKIKEKIALAFSMGSDSTASLLILRWAGFDVVPVMVRLPQMRDVILLRAQEYGAVFVEVPNYAEVISSQIQKRAPICGKCHSMIMEAVKNYARKNGIKIVASGDLLSFGSISIYKEGDLIKLNLPAFLALDKREAISILGRKYALGFGCPLWKNATKSAPILKRFGIQRVLRELRAGAIDKEIANALIRDILKN</sequence>
<reference evidence="1 2" key="1">
    <citation type="journal article" date="2012" name="J. Bacteriol.">
        <title>Genome sequence of the model hyperthermophilic archaeon Thermococcus litoralis NS-C.</title>
        <authorList>
            <person name="Gardner A.F."/>
            <person name="Kumar S."/>
            <person name="Perler F.B."/>
        </authorList>
    </citation>
    <scope>NUCLEOTIDE SEQUENCE [LARGE SCALE GENOMIC DNA]</scope>
    <source>
        <strain evidence="2">ATCC 51850 / DSM 5473 / JCM 8560 / NS-C</strain>
    </source>
</reference>
<evidence type="ECO:0000313" key="2">
    <source>
        <dbReference type="Proteomes" id="UP000015502"/>
    </source>
</evidence>
<dbReference type="PaxDb" id="523849-OCC_04999"/>
<dbReference type="SUPFAM" id="SSF52402">
    <property type="entry name" value="Adenine nucleotide alpha hydrolases-like"/>
    <property type="match status" value="1"/>
</dbReference>
<dbReference type="InterPro" id="IPR012096">
    <property type="entry name" value="ATPase_PP-loop_MJ1638"/>
</dbReference>